<proteinExistence type="predicted"/>
<evidence type="ECO:0000313" key="2">
    <source>
        <dbReference type="Proteomes" id="UP001189429"/>
    </source>
</evidence>
<name>A0ABN9VPY0_9DINO</name>
<evidence type="ECO:0000313" key="1">
    <source>
        <dbReference type="EMBL" id="CAK0874424.1"/>
    </source>
</evidence>
<sequence>MTAQSLGQASKLPSCIQLLGRWLYNCPSASLPSLSGFNYASKNASVTPSSEILPIFVIDSMWQPAWETNWSTCRAAYARDSPRRRWTDNGVGGRNLTQEVCA</sequence>
<organism evidence="1 2">
    <name type="scientific">Prorocentrum cordatum</name>
    <dbReference type="NCBI Taxonomy" id="2364126"/>
    <lineage>
        <taxon>Eukaryota</taxon>
        <taxon>Sar</taxon>
        <taxon>Alveolata</taxon>
        <taxon>Dinophyceae</taxon>
        <taxon>Prorocentrales</taxon>
        <taxon>Prorocentraceae</taxon>
        <taxon>Prorocentrum</taxon>
    </lineage>
</organism>
<accession>A0ABN9VPY0</accession>
<gene>
    <name evidence="1" type="ORF">PCOR1329_LOCUS59338</name>
</gene>
<reference evidence="1" key="1">
    <citation type="submission" date="2023-10" db="EMBL/GenBank/DDBJ databases">
        <authorList>
            <person name="Chen Y."/>
            <person name="Shah S."/>
            <person name="Dougan E. K."/>
            <person name="Thang M."/>
            <person name="Chan C."/>
        </authorList>
    </citation>
    <scope>NUCLEOTIDE SEQUENCE [LARGE SCALE GENOMIC DNA]</scope>
</reference>
<protein>
    <submittedName>
        <fullName evidence="1">Uncharacterized protein</fullName>
    </submittedName>
</protein>
<dbReference type="Proteomes" id="UP001189429">
    <property type="component" value="Unassembled WGS sequence"/>
</dbReference>
<comment type="caution">
    <text evidence="1">The sequence shown here is derived from an EMBL/GenBank/DDBJ whole genome shotgun (WGS) entry which is preliminary data.</text>
</comment>
<dbReference type="EMBL" id="CAUYUJ010017393">
    <property type="protein sequence ID" value="CAK0874424.1"/>
    <property type="molecule type" value="Genomic_DNA"/>
</dbReference>
<keyword evidence="2" id="KW-1185">Reference proteome</keyword>